<keyword evidence="3" id="KW-0805">Transcription regulation</keyword>
<dbReference type="OrthoDB" id="29755at2759"/>
<evidence type="ECO:0000313" key="10">
    <source>
        <dbReference type="EMBL" id="CAL4763794.1"/>
    </source>
</evidence>
<dbReference type="EMBL" id="CAMXCT030000273">
    <property type="protein sequence ID" value="CAL4763794.1"/>
    <property type="molecule type" value="Genomic_DNA"/>
</dbReference>
<keyword evidence="5" id="KW-0143">Chaperone</keyword>
<reference evidence="8" key="1">
    <citation type="submission" date="2022-10" db="EMBL/GenBank/DDBJ databases">
        <authorList>
            <person name="Chen Y."/>
            <person name="Dougan E. K."/>
            <person name="Chan C."/>
            <person name="Rhodes N."/>
            <person name="Thang M."/>
        </authorList>
    </citation>
    <scope>NUCLEOTIDE SEQUENCE</scope>
</reference>
<gene>
    <name evidence="8" type="ORF">C1SCF055_LOCUS4695</name>
</gene>
<evidence type="ECO:0000256" key="1">
    <source>
        <dbReference type="ARBA" id="ARBA00004123"/>
    </source>
</evidence>
<protein>
    <submittedName>
        <fullName evidence="10">Histone chaperone ASF1</fullName>
    </submittedName>
</protein>
<dbReference type="InterPro" id="IPR036747">
    <property type="entry name" value="ASF1-like_sf"/>
</dbReference>
<evidence type="ECO:0000256" key="4">
    <source>
        <dbReference type="ARBA" id="ARBA00023163"/>
    </source>
</evidence>
<dbReference type="PANTHER" id="PTHR12040:SF0">
    <property type="entry name" value="HISTONE CHAPERONE ASF1"/>
    <property type="match status" value="1"/>
</dbReference>
<dbReference type="EMBL" id="CAMXCT020000273">
    <property type="protein sequence ID" value="CAL1129857.1"/>
    <property type="molecule type" value="Genomic_DNA"/>
</dbReference>
<accession>A0A9P1BNC9</accession>
<evidence type="ECO:0000313" key="11">
    <source>
        <dbReference type="Proteomes" id="UP001152797"/>
    </source>
</evidence>
<keyword evidence="11" id="KW-1185">Reference proteome</keyword>
<evidence type="ECO:0000256" key="2">
    <source>
        <dbReference type="ARBA" id="ARBA00006051"/>
    </source>
</evidence>
<dbReference type="InterPro" id="IPR006818">
    <property type="entry name" value="ASF1-like"/>
</dbReference>
<dbReference type="GO" id="GO:0005634">
    <property type="term" value="C:nucleus"/>
    <property type="evidence" value="ECO:0007669"/>
    <property type="project" value="UniProtKB-SubCell"/>
</dbReference>
<keyword evidence="4" id="KW-0804">Transcription</keyword>
<name>A0A9P1BNC9_9DINO</name>
<dbReference type="AlphaFoldDB" id="A0A9P1BNC9"/>
<dbReference type="EMBL" id="CAMXCT010000273">
    <property type="protein sequence ID" value="CAI3976482.1"/>
    <property type="molecule type" value="Genomic_DNA"/>
</dbReference>
<evidence type="ECO:0000313" key="9">
    <source>
        <dbReference type="EMBL" id="CAL1129857.1"/>
    </source>
</evidence>
<evidence type="ECO:0000256" key="6">
    <source>
        <dbReference type="ARBA" id="ARBA00023242"/>
    </source>
</evidence>
<evidence type="ECO:0000256" key="5">
    <source>
        <dbReference type="ARBA" id="ARBA00023186"/>
    </source>
</evidence>
<evidence type="ECO:0000256" key="7">
    <source>
        <dbReference type="SAM" id="MobiDB-lite"/>
    </source>
</evidence>
<dbReference type="Proteomes" id="UP001152797">
    <property type="component" value="Unassembled WGS sequence"/>
</dbReference>
<dbReference type="GO" id="GO:0042393">
    <property type="term" value="F:histone binding"/>
    <property type="evidence" value="ECO:0007669"/>
    <property type="project" value="TreeGrafter"/>
</dbReference>
<dbReference type="GO" id="GO:0000785">
    <property type="term" value="C:chromatin"/>
    <property type="evidence" value="ECO:0007669"/>
    <property type="project" value="TreeGrafter"/>
</dbReference>
<reference evidence="9" key="2">
    <citation type="submission" date="2024-04" db="EMBL/GenBank/DDBJ databases">
        <authorList>
            <person name="Chen Y."/>
            <person name="Shah S."/>
            <person name="Dougan E. K."/>
            <person name="Thang M."/>
            <person name="Chan C."/>
        </authorList>
    </citation>
    <scope>NUCLEOTIDE SEQUENCE [LARGE SCALE GENOMIC DNA]</scope>
</reference>
<organism evidence="8">
    <name type="scientific">Cladocopium goreaui</name>
    <dbReference type="NCBI Taxonomy" id="2562237"/>
    <lineage>
        <taxon>Eukaryota</taxon>
        <taxon>Sar</taxon>
        <taxon>Alveolata</taxon>
        <taxon>Dinophyceae</taxon>
        <taxon>Suessiales</taxon>
        <taxon>Symbiodiniaceae</taxon>
        <taxon>Cladocopium</taxon>
    </lineage>
</organism>
<comment type="subcellular location">
    <subcellularLocation>
        <location evidence="1">Nucleus</location>
    </subcellularLocation>
</comment>
<comment type="caution">
    <text evidence="8">The sequence shown here is derived from an EMBL/GenBank/DDBJ whole genome shotgun (WGS) entry which is preliminary data.</text>
</comment>
<dbReference type="SUPFAM" id="SSF101546">
    <property type="entry name" value="ASF1-like"/>
    <property type="match status" value="1"/>
</dbReference>
<feature type="region of interest" description="Disordered" evidence="7">
    <location>
        <begin position="171"/>
        <end position="192"/>
    </location>
</feature>
<comment type="similarity">
    <text evidence="2">Belongs to the ASF1 family.</text>
</comment>
<dbReference type="PANTHER" id="PTHR12040">
    <property type="entry name" value="ANTI-SILENCING PROTEIN 1"/>
    <property type="match status" value="1"/>
</dbReference>
<dbReference type="Gene3D" id="2.60.40.1490">
    <property type="entry name" value="Histone chaperone ASF1-like"/>
    <property type="match status" value="1"/>
</dbReference>
<keyword evidence="6" id="KW-0539">Nucleus</keyword>
<dbReference type="Pfam" id="PF04729">
    <property type="entry name" value="ASF1_hist_chap"/>
    <property type="match status" value="1"/>
</dbReference>
<feature type="compositionally biased region" description="Acidic residues" evidence="7">
    <location>
        <begin position="183"/>
        <end position="192"/>
    </location>
</feature>
<evidence type="ECO:0000313" key="8">
    <source>
        <dbReference type="EMBL" id="CAI3976482.1"/>
    </source>
</evidence>
<proteinExistence type="inferred from homology"/>
<dbReference type="GO" id="GO:0006335">
    <property type="term" value="P:DNA replication-dependent chromatin assembly"/>
    <property type="evidence" value="ECO:0007669"/>
    <property type="project" value="TreeGrafter"/>
</dbReference>
<evidence type="ECO:0000256" key="3">
    <source>
        <dbReference type="ARBA" id="ARBA00023015"/>
    </source>
</evidence>
<sequence length="192" mass="21158">MAACTIANVKVLEGKELSRVDDDIIFEVTLDVAQALAEDMVFRCVYIPYGSGSEKELESIDVGDGPGLRQGLLKFNFESAPPAKTDLEAKSADSQESGPLEVAGLYISALYGGKEFCRVGYYVRYEYDPELQENPPETVDWDHVHRVLSAPRVTKFIIPWDSEDMDVTGAGALRSTISRPSENDDGAEEMLQ</sequence>